<keyword evidence="2" id="KW-0378">Hydrolase</keyword>
<evidence type="ECO:0000256" key="5">
    <source>
        <dbReference type="SAM" id="Coils"/>
    </source>
</evidence>
<sequence length="775" mass="87711">MYLALTQGMAEWLLPKIGVIEKLQRVIVTVTENPALFAGNLFIEGPFRLACNEQGSLMCLWHADYLSGTGDESLALIKIAGELSLTSYPNITRESFERSIYLTSQRLQGLLIEGAFMHRKHDDNIHTLLAGRGTEARQYSLGYFDIIKGSEQSATRTLLSVGPGDSFRSLVQCIQSELVELENLNQMANSLINENKLEKVRSFLELDDLENAVKTYFDETGIQNDFLNAQVVAGDRSVANDEVYKTLNFEYEDWISTDSPLTEAQRRVLSSEALDRYPLRILGPGGSGKTLLMQLLSLGKLFSADSRGIDCKIMYIAHSEAMKSKVLQRFEVLAGDKFDLVEKNITVTTLSEYCRSKLGLEMDSILDPDATDAKLYQLQQIQEALRQEKEKHLAKINKSTLLSSVYNNSDLREVFAKLVLAEISIAIKGHGYEQEKRRYVESEKSLSRFHGILNKEEREFVFNMFEWYHSEVFEKYGCLDPDDIALSLFGSIKTPVWRLRRKKEGFDYIFVDEAQLFNENERRLFSLLSNDTTSHIPIALALDEAQSFYGQSNAGLATLGIKDISNQSLDSIRRSTLEIAKLAFFVIQRSTNLFSSDFPDFTCIESFSVPTKDKRFGKPIIEKEAQDSPGFGKFILRRVREMRAENIRQIAIICHIESYWSLIENELSRADLPFQILRERGEKIKSDQPAIVLCRPAQVGGQEFDAVIIVGLEKGALTVKENPALESAIEQQMIRETYLSVTRARYKVIFALAKLSVENELINDAVAAGLVIRQH</sequence>
<dbReference type="GO" id="GO:0016787">
    <property type="term" value="F:hydrolase activity"/>
    <property type="evidence" value="ECO:0007669"/>
    <property type="project" value="UniProtKB-KW"/>
</dbReference>
<reference evidence="7 8" key="1">
    <citation type="journal article" date="2022" name="Int. J. Syst. Evol. Microbiol.">
        <title>Pseudomonas aegrilactucae sp. nov. and Pseudomonas morbosilactucae sp. nov., pathogens causing bacterial rot of lettuce in Japan.</title>
        <authorList>
            <person name="Sawada H."/>
            <person name="Fujikawa T."/>
            <person name="Satou M."/>
        </authorList>
    </citation>
    <scope>NUCLEOTIDE SEQUENCE [LARGE SCALE GENOMIC DNA]</scope>
    <source>
        <strain evidence="7 8">MAFF 302030</strain>
    </source>
</reference>
<proteinExistence type="predicted"/>
<comment type="caution">
    <text evidence="7">The sequence shown here is derived from an EMBL/GenBank/DDBJ whole genome shotgun (WGS) entry which is preliminary data.</text>
</comment>
<dbReference type="Proteomes" id="UP001155059">
    <property type="component" value="Unassembled WGS sequence"/>
</dbReference>
<dbReference type="GO" id="GO:0005524">
    <property type="term" value="F:ATP binding"/>
    <property type="evidence" value="ECO:0007669"/>
    <property type="project" value="UniProtKB-KW"/>
</dbReference>
<gene>
    <name evidence="7" type="ORF">M1B34_11640</name>
</gene>
<keyword evidence="1" id="KW-0547">Nucleotide-binding</keyword>
<dbReference type="RefSeq" id="WP_268265226.1">
    <property type="nucleotide sequence ID" value="NZ_JALQCW010000025.1"/>
</dbReference>
<evidence type="ECO:0000256" key="1">
    <source>
        <dbReference type="ARBA" id="ARBA00022741"/>
    </source>
</evidence>
<evidence type="ECO:0000259" key="6">
    <source>
        <dbReference type="Pfam" id="PF00580"/>
    </source>
</evidence>
<evidence type="ECO:0000313" key="7">
    <source>
        <dbReference type="EMBL" id="MCK9798359.1"/>
    </source>
</evidence>
<dbReference type="Pfam" id="PF00580">
    <property type="entry name" value="UvrD-helicase"/>
    <property type="match status" value="1"/>
</dbReference>
<dbReference type="InterPro" id="IPR027417">
    <property type="entry name" value="P-loop_NTPase"/>
</dbReference>
<dbReference type="SUPFAM" id="SSF52540">
    <property type="entry name" value="P-loop containing nucleoside triphosphate hydrolases"/>
    <property type="match status" value="1"/>
</dbReference>
<dbReference type="PANTHER" id="PTHR11070">
    <property type="entry name" value="UVRD / RECB / PCRA DNA HELICASE FAMILY MEMBER"/>
    <property type="match status" value="1"/>
</dbReference>
<protein>
    <submittedName>
        <fullName evidence="7">UvrD-helicase domain-containing protein</fullName>
    </submittedName>
</protein>
<dbReference type="EMBL" id="JALQCW010000025">
    <property type="protein sequence ID" value="MCK9798359.1"/>
    <property type="molecule type" value="Genomic_DNA"/>
</dbReference>
<evidence type="ECO:0000256" key="4">
    <source>
        <dbReference type="ARBA" id="ARBA00022840"/>
    </source>
</evidence>
<dbReference type="GO" id="GO:0003677">
    <property type="term" value="F:DNA binding"/>
    <property type="evidence" value="ECO:0007669"/>
    <property type="project" value="InterPro"/>
</dbReference>
<keyword evidence="3" id="KW-0347">Helicase</keyword>
<keyword evidence="5" id="KW-0175">Coiled coil</keyword>
<evidence type="ECO:0000313" key="8">
    <source>
        <dbReference type="Proteomes" id="UP001155059"/>
    </source>
</evidence>
<organism evidence="7 8">
    <name type="scientific">Pseudomonas morbosilactucae</name>
    <dbReference type="NCBI Taxonomy" id="2938197"/>
    <lineage>
        <taxon>Bacteria</taxon>
        <taxon>Pseudomonadati</taxon>
        <taxon>Pseudomonadota</taxon>
        <taxon>Gammaproteobacteria</taxon>
        <taxon>Pseudomonadales</taxon>
        <taxon>Pseudomonadaceae</taxon>
        <taxon>Pseudomonas</taxon>
    </lineage>
</organism>
<feature type="domain" description="UvrD-like helicase ATP-binding" evidence="6">
    <location>
        <begin position="275"/>
        <end position="554"/>
    </location>
</feature>
<evidence type="ECO:0000256" key="3">
    <source>
        <dbReference type="ARBA" id="ARBA00022806"/>
    </source>
</evidence>
<dbReference type="GO" id="GO:0003678">
    <property type="term" value="F:DNA helicase activity"/>
    <property type="evidence" value="ECO:0007669"/>
    <property type="project" value="InterPro"/>
</dbReference>
<reference evidence="7 8" key="2">
    <citation type="journal article" date="2023" name="Plant Pathol.">
        <title>Dismantling and reorganizing Pseudomonas marginalis sensu#lato.</title>
        <authorList>
            <person name="Sawada H."/>
            <person name="Fujikawa T."/>
            <person name="Satou M."/>
        </authorList>
    </citation>
    <scope>NUCLEOTIDE SEQUENCE [LARGE SCALE GENOMIC DNA]</scope>
    <source>
        <strain evidence="7 8">MAFF 302030</strain>
    </source>
</reference>
<evidence type="ECO:0000256" key="2">
    <source>
        <dbReference type="ARBA" id="ARBA00022801"/>
    </source>
</evidence>
<dbReference type="InterPro" id="IPR000212">
    <property type="entry name" value="DNA_helicase_UvrD/REP"/>
</dbReference>
<dbReference type="Gene3D" id="3.40.50.300">
    <property type="entry name" value="P-loop containing nucleotide triphosphate hydrolases"/>
    <property type="match status" value="2"/>
</dbReference>
<feature type="coiled-coil region" evidence="5">
    <location>
        <begin position="174"/>
        <end position="201"/>
    </location>
</feature>
<name>A0A9X1YVC0_9PSED</name>
<dbReference type="AlphaFoldDB" id="A0A9X1YVC0"/>
<dbReference type="InterPro" id="IPR014016">
    <property type="entry name" value="UvrD-like_ATP-bd"/>
</dbReference>
<accession>A0A9X1YVC0</accession>
<keyword evidence="4" id="KW-0067">ATP-binding</keyword>